<feature type="transmembrane region" description="Helical" evidence="1">
    <location>
        <begin position="61"/>
        <end position="80"/>
    </location>
</feature>
<sequence length="244" mass="27238">MRGWRHWPGECPGALQCGNLLQGIREWLLVPEHLQSLGTALIYIQIGCAFLGSLSKLYTGVPVAELAIALFALIAIESGIQVLLRIYLVLMGCNLLLDVSWFVLVANELRNIAPGKLSAMALYIFLGLQATSSIARMVSAFIWFPLIREGFSSHDVASYQPVNFDARLATLGEVPRSEPFWPDESQASQSETLAGSIYDPVYFSSLFEDTKVRPFFELQDFFSLFPKNYVLCGQDGEHQIILQR</sequence>
<dbReference type="HOGENOM" id="CLU_074465_1_0_1"/>
<keyword evidence="3" id="KW-1185">Reference proteome</keyword>
<dbReference type="Proteomes" id="UP000001514">
    <property type="component" value="Unassembled WGS sequence"/>
</dbReference>
<dbReference type="AlphaFoldDB" id="D8STF7"/>
<keyword evidence="1" id="KW-0472">Membrane</keyword>
<dbReference type="eggNOG" id="ENOG502QRYT">
    <property type="taxonomic scope" value="Eukaryota"/>
</dbReference>
<feature type="transmembrane region" description="Helical" evidence="1">
    <location>
        <begin position="86"/>
        <end position="109"/>
    </location>
</feature>
<evidence type="ECO:0000313" key="2">
    <source>
        <dbReference type="EMBL" id="EFJ12483.1"/>
    </source>
</evidence>
<dbReference type="EMBL" id="GL377639">
    <property type="protein sequence ID" value="EFJ12483.1"/>
    <property type="molecule type" value="Genomic_DNA"/>
</dbReference>
<keyword evidence="1" id="KW-1133">Transmembrane helix</keyword>
<dbReference type="InParanoid" id="D8STF7"/>
<keyword evidence="1" id="KW-0812">Transmembrane</keyword>
<dbReference type="PANTHER" id="PTHR35471">
    <property type="entry name" value="OS07G0223700 PROTEIN"/>
    <property type="match status" value="1"/>
</dbReference>
<evidence type="ECO:0000313" key="3">
    <source>
        <dbReference type="Proteomes" id="UP000001514"/>
    </source>
</evidence>
<evidence type="ECO:0000256" key="1">
    <source>
        <dbReference type="SAM" id="Phobius"/>
    </source>
</evidence>
<feature type="transmembrane region" description="Helical" evidence="1">
    <location>
        <begin position="121"/>
        <end position="144"/>
    </location>
</feature>
<protein>
    <submittedName>
        <fullName evidence="2">Uncharacterized protein</fullName>
    </submittedName>
</protein>
<dbReference type="PANTHER" id="PTHR35471:SF1">
    <property type="entry name" value="OS07G0223700 PROTEIN"/>
    <property type="match status" value="1"/>
</dbReference>
<proteinExistence type="predicted"/>
<accession>D8STF7</accession>
<reference evidence="2 3" key="1">
    <citation type="journal article" date="2011" name="Science">
        <title>The Selaginella genome identifies genetic changes associated with the evolution of vascular plants.</title>
        <authorList>
            <person name="Banks J.A."/>
            <person name="Nishiyama T."/>
            <person name="Hasebe M."/>
            <person name="Bowman J.L."/>
            <person name="Gribskov M."/>
            <person name="dePamphilis C."/>
            <person name="Albert V.A."/>
            <person name="Aono N."/>
            <person name="Aoyama T."/>
            <person name="Ambrose B.A."/>
            <person name="Ashton N.W."/>
            <person name="Axtell M.J."/>
            <person name="Barker E."/>
            <person name="Barker M.S."/>
            <person name="Bennetzen J.L."/>
            <person name="Bonawitz N.D."/>
            <person name="Chapple C."/>
            <person name="Cheng C."/>
            <person name="Correa L.G."/>
            <person name="Dacre M."/>
            <person name="DeBarry J."/>
            <person name="Dreyer I."/>
            <person name="Elias M."/>
            <person name="Engstrom E.M."/>
            <person name="Estelle M."/>
            <person name="Feng L."/>
            <person name="Finet C."/>
            <person name="Floyd S.K."/>
            <person name="Frommer W.B."/>
            <person name="Fujita T."/>
            <person name="Gramzow L."/>
            <person name="Gutensohn M."/>
            <person name="Harholt J."/>
            <person name="Hattori M."/>
            <person name="Heyl A."/>
            <person name="Hirai T."/>
            <person name="Hiwatashi Y."/>
            <person name="Ishikawa M."/>
            <person name="Iwata M."/>
            <person name="Karol K.G."/>
            <person name="Koehler B."/>
            <person name="Kolukisaoglu U."/>
            <person name="Kubo M."/>
            <person name="Kurata T."/>
            <person name="Lalonde S."/>
            <person name="Li K."/>
            <person name="Li Y."/>
            <person name="Litt A."/>
            <person name="Lyons E."/>
            <person name="Manning G."/>
            <person name="Maruyama T."/>
            <person name="Michael T.P."/>
            <person name="Mikami K."/>
            <person name="Miyazaki S."/>
            <person name="Morinaga S."/>
            <person name="Murata T."/>
            <person name="Mueller-Roeber B."/>
            <person name="Nelson D.R."/>
            <person name="Obara M."/>
            <person name="Oguri Y."/>
            <person name="Olmstead R.G."/>
            <person name="Onodera N."/>
            <person name="Petersen B.L."/>
            <person name="Pils B."/>
            <person name="Prigge M."/>
            <person name="Rensing S.A."/>
            <person name="Riano-Pachon D.M."/>
            <person name="Roberts A.W."/>
            <person name="Sato Y."/>
            <person name="Scheller H.V."/>
            <person name="Schulz B."/>
            <person name="Schulz C."/>
            <person name="Shakirov E.V."/>
            <person name="Shibagaki N."/>
            <person name="Shinohara N."/>
            <person name="Shippen D.E."/>
            <person name="Soerensen I."/>
            <person name="Sotooka R."/>
            <person name="Sugimoto N."/>
            <person name="Sugita M."/>
            <person name="Sumikawa N."/>
            <person name="Tanurdzic M."/>
            <person name="Theissen G."/>
            <person name="Ulvskov P."/>
            <person name="Wakazuki S."/>
            <person name="Weng J.K."/>
            <person name="Willats W.W."/>
            <person name="Wipf D."/>
            <person name="Wolf P.G."/>
            <person name="Yang L."/>
            <person name="Zimmer A.D."/>
            <person name="Zhu Q."/>
            <person name="Mitros T."/>
            <person name="Hellsten U."/>
            <person name="Loque D."/>
            <person name="Otillar R."/>
            <person name="Salamov A."/>
            <person name="Schmutz J."/>
            <person name="Shapiro H."/>
            <person name="Lindquist E."/>
            <person name="Lucas S."/>
            <person name="Rokhsar D."/>
            <person name="Grigoriev I.V."/>
        </authorList>
    </citation>
    <scope>NUCLEOTIDE SEQUENCE [LARGE SCALE GENOMIC DNA]</scope>
</reference>
<dbReference type="Gramene" id="EFJ12483">
    <property type="protein sequence ID" value="EFJ12483"/>
    <property type="gene ID" value="SELMODRAFT_124243"/>
</dbReference>
<name>D8STF7_SELML</name>
<gene>
    <name evidence="2" type="ORF">SELMODRAFT_124243</name>
</gene>
<organism evidence="3">
    <name type="scientific">Selaginella moellendorffii</name>
    <name type="common">Spikemoss</name>
    <dbReference type="NCBI Taxonomy" id="88036"/>
    <lineage>
        <taxon>Eukaryota</taxon>
        <taxon>Viridiplantae</taxon>
        <taxon>Streptophyta</taxon>
        <taxon>Embryophyta</taxon>
        <taxon>Tracheophyta</taxon>
        <taxon>Lycopodiopsida</taxon>
        <taxon>Selaginellales</taxon>
        <taxon>Selaginellaceae</taxon>
        <taxon>Selaginella</taxon>
    </lineage>
</organism>
<dbReference type="KEGG" id="smo:SELMODRAFT_124243"/>